<evidence type="ECO:0000313" key="11">
    <source>
        <dbReference type="EMBL" id="RBQ20372.1"/>
    </source>
</evidence>
<keyword evidence="5" id="KW-0067">ATP-binding</keyword>
<dbReference type="Pfam" id="PF00120">
    <property type="entry name" value="Gln-synt_C"/>
    <property type="match status" value="1"/>
</dbReference>
<dbReference type="InterPro" id="IPR036651">
    <property type="entry name" value="Gln_synt_N_sf"/>
</dbReference>
<dbReference type="Gene3D" id="3.30.590.10">
    <property type="entry name" value="Glutamine synthetase/guanido kinase, catalytic domain"/>
    <property type="match status" value="1"/>
</dbReference>
<dbReference type="PANTHER" id="PTHR43785">
    <property type="entry name" value="GAMMA-GLUTAMYLPUTRESCINE SYNTHETASE"/>
    <property type="match status" value="1"/>
</dbReference>
<keyword evidence="12" id="KW-1185">Reference proteome</keyword>
<dbReference type="GO" id="GO:0004356">
    <property type="term" value="F:glutamine synthetase activity"/>
    <property type="evidence" value="ECO:0007669"/>
    <property type="project" value="InterPro"/>
</dbReference>
<dbReference type="PROSITE" id="PS51987">
    <property type="entry name" value="GS_CATALYTIC"/>
    <property type="match status" value="1"/>
</dbReference>
<evidence type="ECO:0000256" key="7">
    <source>
        <dbReference type="PROSITE-ProRule" id="PRU01330"/>
    </source>
</evidence>
<dbReference type="PROSITE" id="PS51986">
    <property type="entry name" value="GS_BETA_GRASP"/>
    <property type="match status" value="1"/>
</dbReference>
<evidence type="ECO:0000256" key="3">
    <source>
        <dbReference type="ARBA" id="ARBA00022598"/>
    </source>
</evidence>
<protein>
    <submittedName>
        <fullName evidence="11">Glutamine synthetase</fullName>
    </submittedName>
</protein>
<dbReference type="SMART" id="SM01230">
    <property type="entry name" value="Gln-synt_C"/>
    <property type="match status" value="1"/>
</dbReference>
<dbReference type="Gene3D" id="3.10.20.70">
    <property type="entry name" value="Glutamine synthetase, N-terminal domain"/>
    <property type="match status" value="1"/>
</dbReference>
<organism evidence="11 12">
    <name type="scientific">Spongiactinospora rosea</name>
    <dbReference type="NCBI Taxonomy" id="2248750"/>
    <lineage>
        <taxon>Bacteria</taxon>
        <taxon>Bacillati</taxon>
        <taxon>Actinomycetota</taxon>
        <taxon>Actinomycetes</taxon>
        <taxon>Streptosporangiales</taxon>
        <taxon>Streptosporangiaceae</taxon>
        <taxon>Spongiactinospora</taxon>
    </lineage>
</organism>
<evidence type="ECO:0000259" key="9">
    <source>
        <dbReference type="PROSITE" id="PS51986"/>
    </source>
</evidence>
<dbReference type="InterPro" id="IPR014746">
    <property type="entry name" value="Gln_synth/guanido_kin_cat_dom"/>
</dbReference>
<dbReference type="PROSITE" id="PS00181">
    <property type="entry name" value="GLNA_ATP"/>
    <property type="match status" value="1"/>
</dbReference>
<dbReference type="InterPro" id="IPR027303">
    <property type="entry name" value="Gln_synth_gly_rich_site"/>
</dbReference>
<proteinExistence type="inferred from homology"/>
<evidence type="ECO:0000256" key="1">
    <source>
        <dbReference type="ARBA" id="ARBA00001946"/>
    </source>
</evidence>
<dbReference type="OrthoDB" id="9807095at2"/>
<evidence type="ECO:0000256" key="6">
    <source>
        <dbReference type="ARBA" id="ARBA00022842"/>
    </source>
</evidence>
<dbReference type="InterPro" id="IPR008146">
    <property type="entry name" value="Gln_synth_cat_dom"/>
</dbReference>
<dbReference type="GO" id="GO:0006542">
    <property type="term" value="P:glutamine biosynthetic process"/>
    <property type="evidence" value="ECO:0007669"/>
    <property type="project" value="InterPro"/>
</dbReference>
<accession>A0A366M4K6</accession>
<comment type="similarity">
    <text evidence="2 7 8">Belongs to the glutamine synthetase family.</text>
</comment>
<keyword evidence="4" id="KW-0547">Nucleotide-binding</keyword>
<dbReference type="AlphaFoldDB" id="A0A366M4K6"/>
<evidence type="ECO:0000256" key="8">
    <source>
        <dbReference type="RuleBase" id="RU000384"/>
    </source>
</evidence>
<keyword evidence="3" id="KW-0436">Ligase</keyword>
<reference evidence="11 12" key="1">
    <citation type="submission" date="2018-06" db="EMBL/GenBank/DDBJ databases">
        <title>Sphaerisporangium craniellae sp. nov., isolated from a marine sponge in the South China Sea.</title>
        <authorList>
            <person name="Li L."/>
        </authorList>
    </citation>
    <scope>NUCLEOTIDE SEQUENCE [LARGE SCALE GENOMIC DNA]</scope>
    <source>
        <strain evidence="11 12">LHW63015</strain>
    </source>
</reference>
<feature type="domain" description="GS catalytic" evidence="10">
    <location>
        <begin position="125"/>
        <end position="464"/>
    </location>
</feature>
<gene>
    <name evidence="11" type="ORF">DP939_11325</name>
</gene>
<evidence type="ECO:0000259" key="10">
    <source>
        <dbReference type="PROSITE" id="PS51987"/>
    </source>
</evidence>
<dbReference type="Proteomes" id="UP000253303">
    <property type="component" value="Unassembled WGS sequence"/>
</dbReference>
<name>A0A366M4K6_9ACTN</name>
<evidence type="ECO:0000313" key="12">
    <source>
        <dbReference type="Proteomes" id="UP000253303"/>
    </source>
</evidence>
<evidence type="ECO:0000256" key="5">
    <source>
        <dbReference type="ARBA" id="ARBA00022840"/>
    </source>
</evidence>
<feature type="domain" description="GS beta-grasp" evidence="9">
    <location>
        <begin position="27"/>
        <end position="118"/>
    </location>
</feature>
<sequence>MTDRQRVTEIKPLDPAARRVLERSEIEGIELIRFLYADHGGVIRGKAASRSRLAQRLGTGIGHTVAMMAMNMLDRLQPVAGMGPVGEIRLVPDPSTFVPLPYAPGSASMLCDMRLPDGGPWDACPRDFLRQAAESLAGAGYTLMAAYEPEFTLGRRLPGEPLDRLAPLDDSLCYATTGFNAAHDYTSALVKALEAQGLRVEHYHPELGHGQHELSIRHAPALRAADNQVIYRETVRGTALRMSMWASLAPKPIADQAGNGAHLHLSLWDREGRDNLFADDADPNGLSQLGYRFIGGLLAHLPALVALTSGTVNGFRRLAPRMWSSAYTCYGLDNREAAVRICSPLAPGSVNLELKPSDSSANPYLALGAVIHAGLDGLRRGLDPGEAVSVDPDTLSAAERARLGVHRLPATLEEALAALEADELLMEALGPLRREAYLAVKRSEAAAFAAEDQAFELYHHFRAF</sequence>
<dbReference type="PANTHER" id="PTHR43785:SF12">
    <property type="entry name" value="TYPE-1 GLUTAMINE SYNTHETASE 2"/>
    <property type="match status" value="1"/>
</dbReference>
<dbReference type="GO" id="GO:0005524">
    <property type="term" value="F:ATP binding"/>
    <property type="evidence" value="ECO:0007669"/>
    <property type="project" value="UniProtKB-KW"/>
</dbReference>
<dbReference type="SUPFAM" id="SSF55931">
    <property type="entry name" value="Glutamine synthetase/guanido kinase"/>
    <property type="match status" value="1"/>
</dbReference>
<comment type="cofactor">
    <cofactor evidence="1">
        <name>Mg(2+)</name>
        <dbReference type="ChEBI" id="CHEBI:18420"/>
    </cofactor>
</comment>
<comment type="caution">
    <text evidence="11">The sequence shown here is derived from an EMBL/GenBank/DDBJ whole genome shotgun (WGS) entry which is preliminary data.</text>
</comment>
<evidence type="ECO:0000256" key="4">
    <source>
        <dbReference type="ARBA" id="ARBA00022741"/>
    </source>
</evidence>
<dbReference type="RefSeq" id="WP_113980565.1">
    <property type="nucleotide sequence ID" value="NZ_QMEY01000003.1"/>
</dbReference>
<evidence type="ECO:0000256" key="2">
    <source>
        <dbReference type="ARBA" id="ARBA00009897"/>
    </source>
</evidence>
<dbReference type="InterPro" id="IPR008147">
    <property type="entry name" value="Gln_synt_N"/>
</dbReference>
<dbReference type="EMBL" id="QMEY01000003">
    <property type="protein sequence ID" value="RBQ20372.1"/>
    <property type="molecule type" value="Genomic_DNA"/>
</dbReference>
<dbReference type="SUPFAM" id="SSF54368">
    <property type="entry name" value="Glutamine synthetase, N-terminal domain"/>
    <property type="match status" value="1"/>
</dbReference>
<keyword evidence="6" id="KW-0460">Magnesium</keyword>
<dbReference type="Pfam" id="PF16952">
    <property type="entry name" value="Gln-synt_N_2"/>
    <property type="match status" value="1"/>
</dbReference>